<comment type="caution">
    <text evidence="1">The sequence shown here is derived from an EMBL/GenBank/DDBJ whole genome shotgun (WGS) entry which is preliminary data.</text>
</comment>
<name>A0ABQ9W643_SAGOE</name>
<evidence type="ECO:0000313" key="1">
    <source>
        <dbReference type="EMBL" id="KAK2116950.1"/>
    </source>
</evidence>
<protein>
    <submittedName>
        <fullName evidence="1">Uncharacterized protein</fullName>
    </submittedName>
</protein>
<reference evidence="1 2" key="1">
    <citation type="submission" date="2023-05" db="EMBL/GenBank/DDBJ databases">
        <title>B98-5 Cell Line De Novo Hybrid Assembly: An Optical Mapping Approach.</title>
        <authorList>
            <person name="Kananen K."/>
            <person name="Auerbach J.A."/>
            <person name="Kautto E."/>
            <person name="Blachly J.S."/>
        </authorList>
    </citation>
    <scope>NUCLEOTIDE SEQUENCE [LARGE SCALE GENOMIC DNA]</scope>
    <source>
        <strain evidence="1">B95-8</strain>
        <tissue evidence="1">Cell line</tissue>
    </source>
</reference>
<proteinExistence type="predicted"/>
<organism evidence="1 2">
    <name type="scientific">Saguinus oedipus</name>
    <name type="common">Cotton-top tamarin</name>
    <name type="synonym">Oedipomidas oedipus</name>
    <dbReference type="NCBI Taxonomy" id="9490"/>
    <lineage>
        <taxon>Eukaryota</taxon>
        <taxon>Metazoa</taxon>
        <taxon>Chordata</taxon>
        <taxon>Craniata</taxon>
        <taxon>Vertebrata</taxon>
        <taxon>Euteleostomi</taxon>
        <taxon>Mammalia</taxon>
        <taxon>Eutheria</taxon>
        <taxon>Euarchontoglires</taxon>
        <taxon>Primates</taxon>
        <taxon>Haplorrhini</taxon>
        <taxon>Platyrrhini</taxon>
        <taxon>Cebidae</taxon>
        <taxon>Callitrichinae</taxon>
        <taxon>Saguinus</taxon>
    </lineage>
</organism>
<dbReference type="EMBL" id="JASSZA010000002">
    <property type="protein sequence ID" value="KAK2116950.1"/>
    <property type="molecule type" value="Genomic_DNA"/>
</dbReference>
<evidence type="ECO:0000313" key="2">
    <source>
        <dbReference type="Proteomes" id="UP001266305"/>
    </source>
</evidence>
<gene>
    <name evidence="1" type="ORF">P7K49_003836</name>
</gene>
<keyword evidence="2" id="KW-1185">Reference proteome</keyword>
<dbReference type="Proteomes" id="UP001266305">
    <property type="component" value="Unassembled WGS sequence"/>
</dbReference>
<accession>A0ABQ9W643</accession>
<sequence length="81" mass="9402">MTLILFAQLNWTSVRSYLDHVFIPAMTFREKCRVGRTQSPVSEVLLSCMVIYSILIKWLRELVAYQECSVDRAVNTQHTPP</sequence>